<organism evidence="4">
    <name type="scientific">viral metagenome</name>
    <dbReference type="NCBI Taxonomy" id="1070528"/>
    <lineage>
        <taxon>unclassified sequences</taxon>
        <taxon>metagenomes</taxon>
        <taxon>organismal metagenomes</taxon>
    </lineage>
</organism>
<dbReference type="EMBL" id="MN738860">
    <property type="protein sequence ID" value="QHT28498.1"/>
    <property type="molecule type" value="Genomic_DNA"/>
</dbReference>
<dbReference type="SUPFAM" id="SSF56059">
    <property type="entry name" value="Glutathione synthetase ATP-binding domain-like"/>
    <property type="match status" value="1"/>
</dbReference>
<keyword evidence="2" id="KW-1133">Transmembrane helix</keyword>
<feature type="transmembrane region" description="Helical" evidence="2">
    <location>
        <begin position="349"/>
        <end position="368"/>
    </location>
</feature>
<proteinExistence type="predicted"/>
<dbReference type="AlphaFoldDB" id="A0A6C0EHP4"/>
<feature type="transmembrane region" description="Helical" evidence="2">
    <location>
        <begin position="323"/>
        <end position="343"/>
    </location>
</feature>
<dbReference type="InterPro" id="IPR011761">
    <property type="entry name" value="ATP-grasp"/>
</dbReference>
<dbReference type="GO" id="GO:0005524">
    <property type="term" value="F:ATP binding"/>
    <property type="evidence" value="ECO:0007669"/>
    <property type="project" value="InterPro"/>
</dbReference>
<dbReference type="PROSITE" id="PS50975">
    <property type="entry name" value="ATP_GRASP"/>
    <property type="match status" value="1"/>
</dbReference>
<keyword evidence="2" id="KW-0472">Membrane</keyword>
<evidence type="ECO:0000256" key="1">
    <source>
        <dbReference type="SAM" id="MobiDB-lite"/>
    </source>
</evidence>
<evidence type="ECO:0000313" key="4">
    <source>
        <dbReference type="EMBL" id="QHT28498.1"/>
    </source>
</evidence>
<name>A0A6C0EHP4_9ZZZZ</name>
<keyword evidence="2" id="KW-0812">Transmembrane</keyword>
<feature type="domain" description="ATP-grasp" evidence="3">
    <location>
        <begin position="62"/>
        <end position="238"/>
    </location>
</feature>
<feature type="region of interest" description="Disordered" evidence="1">
    <location>
        <begin position="397"/>
        <end position="417"/>
    </location>
</feature>
<feature type="compositionally biased region" description="Acidic residues" evidence="1">
    <location>
        <begin position="402"/>
        <end position="417"/>
    </location>
</feature>
<accession>A0A6C0EHP4</accession>
<reference evidence="4" key="1">
    <citation type="journal article" date="2020" name="Nature">
        <title>Giant virus diversity and host interactions through global metagenomics.</title>
        <authorList>
            <person name="Schulz F."/>
            <person name="Roux S."/>
            <person name="Paez-Espino D."/>
            <person name="Jungbluth S."/>
            <person name="Walsh D.A."/>
            <person name="Denef V.J."/>
            <person name="McMahon K.D."/>
            <person name="Konstantinidis K.T."/>
            <person name="Eloe-Fadrosh E.A."/>
            <person name="Kyrpides N.C."/>
            <person name="Woyke T."/>
        </authorList>
    </citation>
    <scope>NUCLEOTIDE SEQUENCE</scope>
    <source>
        <strain evidence="4">GVMAG-M-3300001348-25</strain>
    </source>
</reference>
<dbReference type="Gene3D" id="3.30.470.20">
    <property type="entry name" value="ATP-grasp fold, B domain"/>
    <property type="match status" value="1"/>
</dbReference>
<evidence type="ECO:0000259" key="3">
    <source>
        <dbReference type="PROSITE" id="PS50975"/>
    </source>
</evidence>
<evidence type="ECO:0000256" key="2">
    <source>
        <dbReference type="SAM" id="Phobius"/>
    </source>
</evidence>
<dbReference type="GO" id="GO:0046872">
    <property type="term" value="F:metal ion binding"/>
    <property type="evidence" value="ECO:0007669"/>
    <property type="project" value="InterPro"/>
</dbReference>
<protein>
    <recommendedName>
        <fullName evidence="3">ATP-grasp domain-containing protein</fullName>
    </recommendedName>
</protein>
<sequence>MLLYFMVFNIIEEKIRKILKNEEKWCKTLKIRNPYLDSFKVHYTHKLPMFDGTAFKKYPEHAHIYDKLWVSKTQGKKCGSLENILQENKEIEFPIFIKPRHGNKSASSKGCYKIKDMNELKKHVGKKDVMWSEFYDGNETMTDFVMVNGKVTYQLTCIYSPPKNGFTDEWKYISPKNKPPKAIEEWVNVHMKGFSGICNVQYRKDSIIEVGMRPARGGAYLQSTNNVNIIKNINNVVEKNVWVYLPKEQLDFQPYYSFKCFSKIPVFYLLPQHTIDIIMYTMGAKKFYEYYFEPVGNDGCVFFQFLHEDFQTGMRLKWMLETLFMFLQLFFVIMFIIPFILIFMFKKTFIGIILLIVISIIFSTKFINPLSCQYGLWKLFKQQFNISTKKKEDIINDQGEIVSDDDDDDDDDSENDE</sequence>